<dbReference type="Pfam" id="PF13417">
    <property type="entry name" value="GST_N_3"/>
    <property type="match status" value="1"/>
</dbReference>
<sequence>MTPAARYSFTNHKFPQVLKSNSKCPNLFDGTTRLYYDPLSFYGQRVRIARSYKGLEEEIECVAISISDKPVWFTEKLYPVGKVPVLEHNGQVKGESLDLLEYLDQEFGGPTIMPTEEDKKEAAAELLKYTDTFHTAWRRGLGSYDASPAAIENAVAPVLDYLENALRKYATQGPFFLGHYSLVDVAYAPYIERFQIAFSGVSGVKYDITAGRPNLAKWIQAINTVDAHTSNSLEHDGLRGEFQKVLDSGFFRRFSD</sequence>
<evidence type="ECO:0000313" key="2">
    <source>
        <dbReference type="EMBL" id="CAK9862658.1"/>
    </source>
</evidence>
<dbReference type="SFLD" id="SFLDG00358">
    <property type="entry name" value="Main_(cytGST)"/>
    <property type="match status" value="1"/>
</dbReference>
<dbReference type="PANTHER" id="PTHR44328">
    <property type="entry name" value="GLUTATHIONE S-TRANSFERASE L1"/>
    <property type="match status" value="1"/>
</dbReference>
<dbReference type="Proteomes" id="UP001497522">
    <property type="component" value="Chromosome 13"/>
</dbReference>
<evidence type="ECO:0000313" key="3">
    <source>
        <dbReference type="Proteomes" id="UP001497522"/>
    </source>
</evidence>
<dbReference type="InterPro" id="IPR040079">
    <property type="entry name" value="Glutathione_S-Trfase"/>
</dbReference>
<dbReference type="PROSITE" id="PS50404">
    <property type="entry name" value="GST_NTER"/>
    <property type="match status" value="1"/>
</dbReference>
<proteinExistence type="predicted"/>
<dbReference type="InterPro" id="IPR036282">
    <property type="entry name" value="Glutathione-S-Trfase_C_sf"/>
</dbReference>
<dbReference type="InterPro" id="IPR004045">
    <property type="entry name" value="Glutathione_S-Trfase_N"/>
</dbReference>
<name>A0ABP1AJE0_9BRYO</name>
<dbReference type="Pfam" id="PF13410">
    <property type="entry name" value="GST_C_2"/>
    <property type="match status" value="1"/>
</dbReference>
<dbReference type="InterPro" id="IPR044629">
    <property type="entry name" value="GSTL1/2/3"/>
</dbReference>
<dbReference type="Gene3D" id="3.40.30.10">
    <property type="entry name" value="Glutaredoxin"/>
    <property type="match status" value="1"/>
</dbReference>
<dbReference type="SUPFAM" id="SSF47616">
    <property type="entry name" value="GST C-terminal domain-like"/>
    <property type="match status" value="1"/>
</dbReference>
<dbReference type="Gene3D" id="1.20.1050.10">
    <property type="match status" value="1"/>
</dbReference>
<reference evidence="2" key="1">
    <citation type="submission" date="2024-03" db="EMBL/GenBank/DDBJ databases">
        <authorList>
            <consortium name="ELIXIR-Norway"/>
            <consortium name="Elixir Norway"/>
        </authorList>
    </citation>
    <scope>NUCLEOTIDE SEQUENCE</scope>
</reference>
<dbReference type="InterPro" id="IPR036249">
    <property type="entry name" value="Thioredoxin-like_sf"/>
</dbReference>
<evidence type="ECO:0000259" key="1">
    <source>
        <dbReference type="PROSITE" id="PS50404"/>
    </source>
</evidence>
<protein>
    <recommendedName>
        <fullName evidence="1">GST N-terminal domain-containing protein</fullName>
    </recommendedName>
</protein>
<gene>
    <name evidence="2" type="ORF">CSSPJE1EN2_LOCUS5653</name>
</gene>
<dbReference type="EMBL" id="OZ023714">
    <property type="protein sequence ID" value="CAK9862658.1"/>
    <property type="molecule type" value="Genomic_DNA"/>
</dbReference>
<feature type="domain" description="GST N-terminal" evidence="1">
    <location>
        <begin position="30"/>
        <end position="111"/>
    </location>
</feature>
<dbReference type="SFLD" id="SFLDS00019">
    <property type="entry name" value="Glutathione_Transferase_(cytos"/>
    <property type="match status" value="1"/>
</dbReference>
<dbReference type="SUPFAM" id="SSF52833">
    <property type="entry name" value="Thioredoxin-like"/>
    <property type="match status" value="1"/>
</dbReference>
<organism evidence="2 3">
    <name type="scientific">Sphagnum jensenii</name>
    <dbReference type="NCBI Taxonomy" id="128206"/>
    <lineage>
        <taxon>Eukaryota</taxon>
        <taxon>Viridiplantae</taxon>
        <taxon>Streptophyta</taxon>
        <taxon>Embryophyta</taxon>
        <taxon>Bryophyta</taxon>
        <taxon>Sphagnophytina</taxon>
        <taxon>Sphagnopsida</taxon>
        <taxon>Sphagnales</taxon>
        <taxon>Sphagnaceae</taxon>
        <taxon>Sphagnum</taxon>
    </lineage>
</organism>
<accession>A0ABP1AJE0</accession>
<keyword evidence="3" id="KW-1185">Reference proteome</keyword>
<dbReference type="PANTHER" id="PTHR44328:SF16">
    <property type="entry name" value="PROTEIN IN2-1 HOMOLOG B"/>
    <property type="match status" value="1"/>
</dbReference>